<dbReference type="GeneID" id="106815742"/>
<reference evidence="3" key="1">
    <citation type="submission" date="2025-08" db="UniProtKB">
        <authorList>
            <consortium name="RefSeq"/>
        </authorList>
    </citation>
    <scope>IDENTIFICATION</scope>
</reference>
<dbReference type="PANTHER" id="PTHR46880">
    <property type="entry name" value="RAS-ASSOCIATING DOMAIN-CONTAINING PROTEIN"/>
    <property type="match status" value="1"/>
</dbReference>
<dbReference type="InterPro" id="IPR012337">
    <property type="entry name" value="RNaseH-like_sf"/>
</dbReference>
<keyword evidence="2" id="KW-1185">Reference proteome</keyword>
<evidence type="ECO:0000256" key="1">
    <source>
        <dbReference type="SAM" id="MobiDB-lite"/>
    </source>
</evidence>
<accession>A0ABM1EU66</accession>
<name>A0ABM1EU66_PRICU</name>
<protein>
    <submittedName>
        <fullName evidence="3">Uncharacterized protein LOC106815742</fullName>
    </submittedName>
</protein>
<evidence type="ECO:0000313" key="2">
    <source>
        <dbReference type="Proteomes" id="UP000695022"/>
    </source>
</evidence>
<feature type="region of interest" description="Disordered" evidence="1">
    <location>
        <begin position="474"/>
        <end position="494"/>
    </location>
</feature>
<dbReference type="Proteomes" id="UP000695022">
    <property type="component" value="Unplaced"/>
</dbReference>
<gene>
    <name evidence="3" type="primary">LOC106815742</name>
</gene>
<organism evidence="2 3">
    <name type="scientific">Priapulus caudatus</name>
    <name type="common">Priapulid worm</name>
    <dbReference type="NCBI Taxonomy" id="37621"/>
    <lineage>
        <taxon>Eukaryota</taxon>
        <taxon>Metazoa</taxon>
        <taxon>Ecdysozoa</taxon>
        <taxon>Scalidophora</taxon>
        <taxon>Priapulida</taxon>
        <taxon>Priapulimorpha</taxon>
        <taxon>Priapulimorphida</taxon>
        <taxon>Priapulidae</taxon>
        <taxon>Priapulus</taxon>
    </lineage>
</organism>
<dbReference type="RefSeq" id="XP_014675737.1">
    <property type="nucleotide sequence ID" value="XM_014820251.1"/>
</dbReference>
<proteinExistence type="predicted"/>
<dbReference type="PANTHER" id="PTHR46880:SF5">
    <property type="entry name" value="DUF4371 DOMAIN-CONTAINING PROTEIN"/>
    <property type="match status" value="1"/>
</dbReference>
<dbReference type="SUPFAM" id="SSF53098">
    <property type="entry name" value="Ribonuclease H-like"/>
    <property type="match status" value="1"/>
</dbReference>
<evidence type="ECO:0000313" key="3">
    <source>
        <dbReference type="RefSeq" id="XP_014675737.1"/>
    </source>
</evidence>
<sequence>MVFEKGAWKAVRQEFPEASVKECAFHFAQDVWRKTQELGLKSTYSLHGQKYRCIRSLMALPFLPAADIGPAFEHLQSRASSSPLQQLVRYISESWLTSPVWKPSNWNVYQLSIRTNNDVEGLMKIMYTLAKKHQSVSSGNVLDFVDWCTDLGADYLTSIHQGANAQYTSERVMQELLAVLAGTLRDSILADARQSPVFGVQADETTDVSVKSQVVSYIRYMKAYGKYITVTHCHWGTVIKTSFLGIRELRDGKAQTVHAKVVQMLTEADLDMEHRLSGFTSDGAAVMCGRKAGVEARLKETVPWMLSYHCANHRTALAAAHASDAVPAVKKAKESLGHIFRFFSYSAVRTENLKEIQRVLNMPVVKIQQAKDVRWLSHHQAVTAMLKCYPAVITTLEYEAEERNCPTARGLAHQLRTFNFVAFLHMMADVLPPLKIMTQLFQAHTEVHAEEEADEAHIEVHAEEADEAHIEVHAEEEGDQPGTSGTSKKRKSTMTLEEIRASLDKKTTVPLLNNLLLLKCEDDDAYEKQTRFEGKFNTLDLTEMRTSRITGKYCITLSHVTVRKHV</sequence>